<dbReference type="Pfam" id="PF00270">
    <property type="entry name" value="DEAD"/>
    <property type="match status" value="1"/>
</dbReference>
<evidence type="ECO:0000256" key="2">
    <source>
        <dbReference type="ARBA" id="ARBA00001947"/>
    </source>
</evidence>
<dbReference type="SMART" id="SM00490">
    <property type="entry name" value="HELICc"/>
    <property type="match status" value="1"/>
</dbReference>
<keyword evidence="8 20" id="KW-0347">Helicase</keyword>
<keyword evidence="9" id="KW-0862">Zinc</keyword>
<keyword evidence="6" id="KW-0227">DNA damage</keyword>
<dbReference type="NCBIfam" id="TIGR01389">
    <property type="entry name" value="recQ"/>
    <property type="match status" value="1"/>
</dbReference>
<dbReference type="Gene3D" id="1.10.150.80">
    <property type="entry name" value="HRDC domain"/>
    <property type="match status" value="2"/>
</dbReference>
<dbReference type="InterPro" id="IPR029491">
    <property type="entry name" value="Helicase_HTH"/>
</dbReference>
<dbReference type="CDD" id="cd17920">
    <property type="entry name" value="DEXHc_RecQ"/>
    <property type="match status" value="1"/>
</dbReference>
<evidence type="ECO:0000259" key="19">
    <source>
        <dbReference type="PROSITE" id="PS51194"/>
    </source>
</evidence>
<dbReference type="InterPro" id="IPR032284">
    <property type="entry name" value="RecQ_Zn-bd"/>
</dbReference>
<evidence type="ECO:0000256" key="6">
    <source>
        <dbReference type="ARBA" id="ARBA00022763"/>
    </source>
</evidence>
<dbReference type="Gene3D" id="3.40.50.300">
    <property type="entry name" value="P-loop containing nucleotide triphosphate hydrolases"/>
    <property type="match status" value="2"/>
</dbReference>
<comment type="caution">
    <text evidence="20">The sequence shown here is derived from an EMBL/GenBank/DDBJ whole genome shotgun (WGS) entry which is preliminary data.</text>
</comment>
<evidence type="ECO:0000256" key="9">
    <source>
        <dbReference type="ARBA" id="ARBA00022833"/>
    </source>
</evidence>
<dbReference type="SUPFAM" id="SSF46785">
    <property type="entry name" value="Winged helix' DNA-binding domain"/>
    <property type="match status" value="1"/>
</dbReference>
<dbReference type="GO" id="GO:0006260">
    <property type="term" value="P:DNA replication"/>
    <property type="evidence" value="ECO:0007669"/>
    <property type="project" value="InterPro"/>
</dbReference>
<organism evidence="20 21">
    <name type="scientific">Clostridium saccharobutylicum</name>
    <dbReference type="NCBI Taxonomy" id="169679"/>
    <lineage>
        <taxon>Bacteria</taxon>
        <taxon>Bacillati</taxon>
        <taxon>Bacillota</taxon>
        <taxon>Clostridia</taxon>
        <taxon>Eubacteriales</taxon>
        <taxon>Clostridiaceae</taxon>
        <taxon>Clostridium</taxon>
    </lineage>
</organism>
<keyword evidence="14" id="KW-0413">Isomerase</keyword>
<evidence type="ECO:0000313" key="21">
    <source>
        <dbReference type="Proteomes" id="UP000191154"/>
    </source>
</evidence>
<dbReference type="GO" id="GO:0003677">
    <property type="term" value="F:DNA binding"/>
    <property type="evidence" value="ECO:0007669"/>
    <property type="project" value="UniProtKB-KW"/>
</dbReference>
<dbReference type="SUPFAM" id="SSF52540">
    <property type="entry name" value="P-loop containing nucleoside triphosphate hydrolases"/>
    <property type="match status" value="1"/>
</dbReference>
<dbReference type="SMART" id="SM00956">
    <property type="entry name" value="RQC"/>
    <property type="match status" value="1"/>
</dbReference>
<dbReference type="SMART" id="SM00487">
    <property type="entry name" value="DEXDc"/>
    <property type="match status" value="1"/>
</dbReference>
<dbReference type="SUPFAM" id="SSF47819">
    <property type="entry name" value="HRDC-like"/>
    <property type="match status" value="2"/>
</dbReference>
<dbReference type="GO" id="GO:0016787">
    <property type="term" value="F:hydrolase activity"/>
    <property type="evidence" value="ECO:0007669"/>
    <property type="project" value="UniProtKB-KW"/>
</dbReference>
<dbReference type="GO" id="GO:0043138">
    <property type="term" value="F:3'-5' DNA helicase activity"/>
    <property type="evidence" value="ECO:0007669"/>
    <property type="project" value="UniProtKB-EC"/>
</dbReference>
<dbReference type="InterPro" id="IPR014001">
    <property type="entry name" value="Helicase_ATP-bd"/>
</dbReference>
<dbReference type="PANTHER" id="PTHR13710:SF105">
    <property type="entry name" value="ATP-DEPENDENT DNA HELICASE Q1"/>
    <property type="match status" value="1"/>
</dbReference>
<sequence>MNNSAIDFLEKYYGYKSFRRGQENIINSIIDGKDVLAIMPTGGGKSICYQVPALMLEGMTIVISPLISLMKDQVDTLKDMGIKGELINSTLSAAEENEVINNIENGNIKILYIAPERLESMGFLDVISRCNISQIAVDEAHCISQWGHDFRSSYKRISHFIDLLKDRPIITAFTATASEEVREDIINLLRLKDPKVFVTGFDRENLAINVIKGGSKKSYLYSYIENNKDVSGIIYAATRKEVDNIYEDLSSRGYNVTHYHAGLSEEARRTNQEGFIYDRATIMIATNAFGMGIDKPNIRYVIHYNMPRNIESYYQEIGRAGRDGEKSECTLLFAPQDVQVQKYLIEHSIENEERKINQYRKLQQMMDFVYSNECYRKYILAYFGEEYDKECNNCSNCLSEGDVVDKTIEAQKVLSCIYRMKHKFGTGMLVDVLRGSKNKKVLQFKFNELSTYGLMKDYSAEDLKNFINTLISQGYISVIEGTYPVLTLNDRSRNVLVSKEKVQLKEFKVEKKVREDNELYEILRGIRQELAKENNVPPYIIFGDVTLKEMAIKYPTNKETMLNITGVGEVKYSKYGEAFEDAIKEFVEEHNIVINNDIEIESKNEENDKKDNDLKLEVTTDSELYDKLYKARSEFAKKEKSMFPQMIMSMNTLKEISGRYPINLEQLKDISGMGPKKISSYGEKIIEIVNDYVIQNNIQVNWCEKKRKKVIIDGETRESNQISIDMLKEGINIHEVSEKIELSISTILGYVTDYIKEVGDNVFDINLHEFYNDEEEELIQNICEKLGDDKISVLKKELPSYIKYESIRAVILKKYVS</sequence>
<keyword evidence="13" id="KW-0234">DNA repair</keyword>
<dbReference type="RefSeq" id="WP_077864576.1">
    <property type="nucleotide sequence ID" value="NZ_LZYZ01000002.1"/>
</dbReference>
<dbReference type="GO" id="GO:0005737">
    <property type="term" value="C:cytoplasm"/>
    <property type="evidence" value="ECO:0007669"/>
    <property type="project" value="TreeGrafter"/>
</dbReference>
<dbReference type="InterPro" id="IPR002121">
    <property type="entry name" value="HRDC_dom"/>
</dbReference>
<keyword evidence="11" id="KW-0238">DNA-binding</keyword>
<dbReference type="EMBL" id="LZYZ01000002">
    <property type="protein sequence ID" value="OOM14307.1"/>
    <property type="molecule type" value="Genomic_DNA"/>
</dbReference>
<dbReference type="PANTHER" id="PTHR13710">
    <property type="entry name" value="DNA HELICASE RECQ FAMILY MEMBER"/>
    <property type="match status" value="1"/>
</dbReference>
<evidence type="ECO:0000259" key="18">
    <source>
        <dbReference type="PROSITE" id="PS51192"/>
    </source>
</evidence>
<accession>A0A1S8NCV1</accession>
<feature type="domain" description="HRDC" evidence="17">
    <location>
        <begin position="513"/>
        <end position="593"/>
    </location>
</feature>
<comment type="cofactor">
    <cofactor evidence="2">
        <name>Zn(2+)</name>
        <dbReference type="ChEBI" id="CHEBI:29105"/>
    </cofactor>
</comment>
<evidence type="ECO:0000256" key="16">
    <source>
        <dbReference type="NCBIfam" id="TIGR01389"/>
    </source>
</evidence>
<evidence type="ECO:0000256" key="1">
    <source>
        <dbReference type="ARBA" id="ARBA00001946"/>
    </source>
</evidence>
<evidence type="ECO:0000256" key="12">
    <source>
        <dbReference type="ARBA" id="ARBA00023172"/>
    </source>
</evidence>
<dbReference type="Pfam" id="PF14493">
    <property type="entry name" value="HTH_40"/>
    <property type="match status" value="1"/>
</dbReference>
<dbReference type="PROSITE" id="PS50967">
    <property type="entry name" value="HRDC"/>
    <property type="match status" value="2"/>
</dbReference>
<dbReference type="GO" id="GO:0043590">
    <property type="term" value="C:bacterial nucleoid"/>
    <property type="evidence" value="ECO:0007669"/>
    <property type="project" value="TreeGrafter"/>
</dbReference>
<dbReference type="InterPro" id="IPR036390">
    <property type="entry name" value="WH_DNA-bd_sf"/>
</dbReference>
<keyword evidence="10" id="KW-0067">ATP-binding</keyword>
<dbReference type="InterPro" id="IPR027417">
    <property type="entry name" value="P-loop_NTPase"/>
</dbReference>
<comment type="catalytic activity">
    <reaction evidence="15">
        <text>Couples ATP hydrolysis with the unwinding of duplex DNA by translocating in the 3'-5' direction.</text>
        <dbReference type="EC" id="5.6.2.4"/>
    </reaction>
</comment>
<dbReference type="Pfam" id="PF00271">
    <property type="entry name" value="Helicase_C"/>
    <property type="match status" value="1"/>
</dbReference>
<dbReference type="EC" id="5.6.2.4" evidence="16"/>
<evidence type="ECO:0000256" key="7">
    <source>
        <dbReference type="ARBA" id="ARBA00022801"/>
    </source>
</evidence>
<dbReference type="GO" id="GO:0009378">
    <property type="term" value="F:four-way junction helicase activity"/>
    <property type="evidence" value="ECO:0007669"/>
    <property type="project" value="TreeGrafter"/>
</dbReference>
<evidence type="ECO:0000259" key="17">
    <source>
        <dbReference type="PROSITE" id="PS50967"/>
    </source>
</evidence>
<dbReference type="GO" id="GO:0009432">
    <property type="term" value="P:SOS response"/>
    <property type="evidence" value="ECO:0007669"/>
    <property type="project" value="UniProtKB-UniRule"/>
</dbReference>
<dbReference type="GO" id="GO:0046872">
    <property type="term" value="F:metal ion binding"/>
    <property type="evidence" value="ECO:0007669"/>
    <property type="project" value="UniProtKB-KW"/>
</dbReference>
<dbReference type="FunFam" id="3.40.50.300:FF:000296">
    <property type="entry name" value="ATP-dependent DNA helicase RecQ"/>
    <property type="match status" value="1"/>
</dbReference>
<dbReference type="InterPro" id="IPR010997">
    <property type="entry name" value="HRDC-like_sf"/>
</dbReference>
<feature type="domain" description="Helicase ATP-binding" evidence="18">
    <location>
        <begin position="26"/>
        <end position="195"/>
    </location>
</feature>
<dbReference type="AlphaFoldDB" id="A0A1S8NCV1"/>
<feature type="domain" description="Helicase C-terminal" evidence="19">
    <location>
        <begin position="216"/>
        <end position="363"/>
    </location>
</feature>
<keyword evidence="5" id="KW-0547">Nucleotide-binding</keyword>
<dbReference type="InterPro" id="IPR018982">
    <property type="entry name" value="RQC_domain"/>
</dbReference>
<keyword evidence="12" id="KW-0233">DNA recombination</keyword>
<protein>
    <recommendedName>
        <fullName evidence="16">DNA helicase RecQ</fullName>
        <ecNumber evidence="16">5.6.2.4</ecNumber>
    </recommendedName>
</protein>
<name>A0A1S8NCV1_CLOSA</name>
<evidence type="ECO:0000256" key="3">
    <source>
        <dbReference type="ARBA" id="ARBA00005446"/>
    </source>
</evidence>
<dbReference type="GO" id="GO:0030894">
    <property type="term" value="C:replisome"/>
    <property type="evidence" value="ECO:0007669"/>
    <property type="project" value="TreeGrafter"/>
</dbReference>
<dbReference type="PROSITE" id="PS51194">
    <property type="entry name" value="HELICASE_CTER"/>
    <property type="match status" value="1"/>
</dbReference>
<reference evidence="20 21" key="1">
    <citation type="submission" date="2016-05" db="EMBL/GenBank/DDBJ databases">
        <title>Microbial solvent formation.</title>
        <authorList>
            <person name="Poehlein A."/>
            <person name="Montoya Solano J.D."/>
            <person name="Flitsch S."/>
            <person name="Krabben P."/>
            <person name="Duerre P."/>
            <person name="Daniel R."/>
        </authorList>
    </citation>
    <scope>NUCLEOTIDE SEQUENCE [LARGE SCALE GENOMIC DNA]</scope>
    <source>
        <strain evidence="20 21">L1-8</strain>
    </source>
</reference>
<dbReference type="GO" id="GO:0005524">
    <property type="term" value="F:ATP binding"/>
    <property type="evidence" value="ECO:0007669"/>
    <property type="project" value="UniProtKB-KW"/>
</dbReference>
<dbReference type="InterPro" id="IPR001650">
    <property type="entry name" value="Helicase_C-like"/>
</dbReference>
<keyword evidence="4" id="KW-0479">Metal-binding</keyword>
<comment type="similarity">
    <text evidence="3">Belongs to the helicase family. RecQ subfamily.</text>
</comment>
<dbReference type="InterPro" id="IPR006293">
    <property type="entry name" value="DNA_helicase_ATP-dep_RecQ_bac"/>
</dbReference>
<dbReference type="InterPro" id="IPR004589">
    <property type="entry name" value="DNA_helicase_ATP-dep_RecQ"/>
</dbReference>
<evidence type="ECO:0000256" key="8">
    <source>
        <dbReference type="ARBA" id="ARBA00022806"/>
    </source>
</evidence>
<proteinExistence type="inferred from homology"/>
<evidence type="ECO:0000256" key="11">
    <source>
        <dbReference type="ARBA" id="ARBA00023125"/>
    </source>
</evidence>
<dbReference type="Proteomes" id="UP000191154">
    <property type="component" value="Unassembled WGS sequence"/>
</dbReference>
<evidence type="ECO:0000256" key="13">
    <source>
        <dbReference type="ARBA" id="ARBA00023204"/>
    </source>
</evidence>
<evidence type="ECO:0000256" key="10">
    <source>
        <dbReference type="ARBA" id="ARBA00022840"/>
    </source>
</evidence>
<dbReference type="Pfam" id="PF00570">
    <property type="entry name" value="HRDC"/>
    <property type="match status" value="2"/>
</dbReference>
<dbReference type="PROSITE" id="PS51192">
    <property type="entry name" value="HELICASE_ATP_BIND_1"/>
    <property type="match status" value="1"/>
</dbReference>
<dbReference type="NCBIfam" id="TIGR00614">
    <property type="entry name" value="recQ_fam"/>
    <property type="match status" value="1"/>
</dbReference>
<evidence type="ECO:0000256" key="5">
    <source>
        <dbReference type="ARBA" id="ARBA00022741"/>
    </source>
</evidence>
<feature type="domain" description="HRDC" evidence="17">
    <location>
        <begin position="618"/>
        <end position="699"/>
    </location>
</feature>
<evidence type="ECO:0000256" key="15">
    <source>
        <dbReference type="ARBA" id="ARBA00034617"/>
    </source>
</evidence>
<dbReference type="Pfam" id="PF09382">
    <property type="entry name" value="RQC"/>
    <property type="match status" value="1"/>
</dbReference>
<dbReference type="InterPro" id="IPR036388">
    <property type="entry name" value="WH-like_DNA-bd_sf"/>
</dbReference>
<evidence type="ECO:0000313" key="20">
    <source>
        <dbReference type="EMBL" id="OOM14307.1"/>
    </source>
</evidence>
<dbReference type="InterPro" id="IPR044876">
    <property type="entry name" value="HRDC_dom_sf"/>
</dbReference>
<evidence type="ECO:0000256" key="14">
    <source>
        <dbReference type="ARBA" id="ARBA00023235"/>
    </source>
</evidence>
<dbReference type="InterPro" id="IPR011545">
    <property type="entry name" value="DEAD/DEAH_box_helicase_dom"/>
</dbReference>
<dbReference type="GO" id="GO:0006281">
    <property type="term" value="P:DNA repair"/>
    <property type="evidence" value="ECO:0007669"/>
    <property type="project" value="UniProtKB-KW"/>
</dbReference>
<dbReference type="STRING" id="169679.CSACC_17700"/>
<keyword evidence="7 20" id="KW-0378">Hydrolase</keyword>
<dbReference type="SMART" id="SM00341">
    <property type="entry name" value="HRDC"/>
    <property type="match status" value="2"/>
</dbReference>
<comment type="cofactor">
    <cofactor evidence="1">
        <name>Mg(2+)</name>
        <dbReference type="ChEBI" id="CHEBI:18420"/>
    </cofactor>
</comment>
<evidence type="ECO:0000256" key="4">
    <source>
        <dbReference type="ARBA" id="ARBA00022723"/>
    </source>
</evidence>
<dbReference type="Pfam" id="PF16124">
    <property type="entry name" value="RecQ_Zn_bind"/>
    <property type="match status" value="1"/>
</dbReference>
<dbReference type="Gene3D" id="1.10.10.10">
    <property type="entry name" value="Winged helix-like DNA-binding domain superfamily/Winged helix DNA-binding domain"/>
    <property type="match status" value="1"/>
</dbReference>
<gene>
    <name evidence="20" type="primary">recQ_1</name>
    <name evidence="20" type="ORF">CLOSAC_11800</name>
</gene>
<dbReference type="GO" id="GO:0006310">
    <property type="term" value="P:DNA recombination"/>
    <property type="evidence" value="ECO:0007669"/>
    <property type="project" value="UniProtKB-UniRule"/>
</dbReference>